<dbReference type="Gene3D" id="3.20.20.150">
    <property type="entry name" value="Divalent-metal-dependent TIM barrel enzymes"/>
    <property type="match status" value="1"/>
</dbReference>
<keyword evidence="2" id="KW-0413">Isomerase</keyword>
<evidence type="ECO:0000313" key="2">
    <source>
        <dbReference type="EMBL" id="ASV73412.1"/>
    </source>
</evidence>
<dbReference type="GO" id="GO:0016853">
    <property type="term" value="F:isomerase activity"/>
    <property type="evidence" value="ECO:0007669"/>
    <property type="project" value="UniProtKB-KW"/>
</dbReference>
<organism evidence="2 3">
    <name type="scientific">Thermogutta terrifontis</name>
    <dbReference type="NCBI Taxonomy" id="1331910"/>
    <lineage>
        <taxon>Bacteria</taxon>
        <taxon>Pseudomonadati</taxon>
        <taxon>Planctomycetota</taxon>
        <taxon>Planctomycetia</taxon>
        <taxon>Pirellulales</taxon>
        <taxon>Thermoguttaceae</taxon>
        <taxon>Thermogutta</taxon>
    </lineage>
</organism>
<protein>
    <submittedName>
        <fullName evidence="2">Putative isomerase</fullName>
    </submittedName>
</protein>
<dbReference type="Pfam" id="PF01261">
    <property type="entry name" value="AP_endonuc_2"/>
    <property type="match status" value="1"/>
</dbReference>
<dbReference type="InterPro" id="IPR036237">
    <property type="entry name" value="Xyl_isomerase-like_sf"/>
</dbReference>
<evidence type="ECO:0000259" key="1">
    <source>
        <dbReference type="Pfam" id="PF01261"/>
    </source>
</evidence>
<gene>
    <name evidence="2" type="ORF">THTE_0810</name>
</gene>
<dbReference type="OrthoDB" id="1900402at2"/>
<name>A0A286RBR6_9BACT</name>
<keyword evidence="3" id="KW-1185">Reference proteome</keyword>
<dbReference type="KEGG" id="ttf:THTE_0810"/>
<dbReference type="EMBL" id="CP018477">
    <property type="protein sequence ID" value="ASV73412.1"/>
    <property type="molecule type" value="Genomic_DNA"/>
</dbReference>
<dbReference type="RefSeq" id="WP_095414019.1">
    <property type="nucleotide sequence ID" value="NZ_CP018477.1"/>
</dbReference>
<dbReference type="InterPro" id="IPR050312">
    <property type="entry name" value="IolE/XylAMocC-like"/>
</dbReference>
<proteinExistence type="predicted"/>
<dbReference type="SUPFAM" id="SSF51658">
    <property type="entry name" value="Xylose isomerase-like"/>
    <property type="match status" value="1"/>
</dbReference>
<dbReference type="InterPro" id="IPR013022">
    <property type="entry name" value="Xyl_isomerase-like_TIM-brl"/>
</dbReference>
<sequence>MYLGYNTNGLVHHEPVTAIRGLAEIGYRGVALTIDHYLLSPSNPHWQRQLHEIRDVLDRLEMRCVIETGARYLLDPWRKHEPSLISPTPAERQRRMQFYRHALCCAVALNADCLSIWSGIRHPEVAENDAWSWLTEGLKRLCDEAAAFGMPIGLEPEPGMFIDTVQRFDELRERSPDTGCRLTLDVGHVICQQEGKLSDIITLHGSLLVNVHIEDMRRGVHEHLMFGEGELDIAEVFTALRQVRYGKGVYVELSRHSHLGFDAARRAYEALRPFVEQAG</sequence>
<accession>A0A286RBR6</accession>
<dbReference type="AlphaFoldDB" id="A0A286RBR6"/>
<evidence type="ECO:0000313" key="3">
    <source>
        <dbReference type="Proteomes" id="UP000215086"/>
    </source>
</evidence>
<feature type="domain" description="Xylose isomerase-like TIM barrel" evidence="1">
    <location>
        <begin position="22"/>
        <end position="268"/>
    </location>
</feature>
<dbReference type="PANTHER" id="PTHR12110:SF52">
    <property type="entry name" value="XYLOSE ISOMERASE"/>
    <property type="match status" value="1"/>
</dbReference>
<dbReference type="PANTHER" id="PTHR12110">
    <property type="entry name" value="HYDROXYPYRUVATE ISOMERASE"/>
    <property type="match status" value="1"/>
</dbReference>
<dbReference type="Proteomes" id="UP000215086">
    <property type="component" value="Chromosome"/>
</dbReference>
<reference evidence="2 3" key="1">
    <citation type="journal article" name="Front. Microbiol.">
        <title>Sugar Metabolism of the First Thermophilic Planctomycete Thermogutta terrifontis: Comparative Genomic and Transcriptomic Approaches.</title>
        <authorList>
            <person name="Elcheninov A.G."/>
            <person name="Menzel P."/>
            <person name="Gudbergsdottir S.R."/>
            <person name="Slesarev A.I."/>
            <person name="Kadnikov V.V."/>
            <person name="Krogh A."/>
            <person name="Bonch-Osmolovskaya E.A."/>
            <person name="Peng X."/>
            <person name="Kublanov I.V."/>
        </authorList>
    </citation>
    <scope>NUCLEOTIDE SEQUENCE [LARGE SCALE GENOMIC DNA]</scope>
    <source>
        <strain evidence="2 3">R1</strain>
    </source>
</reference>